<gene>
    <name evidence="6" type="ORF">GCM10010468_20090</name>
</gene>
<evidence type="ECO:0000256" key="3">
    <source>
        <dbReference type="ARBA" id="ARBA00022840"/>
    </source>
</evidence>
<evidence type="ECO:0000313" key="6">
    <source>
        <dbReference type="EMBL" id="GAA3205199.1"/>
    </source>
</evidence>
<dbReference type="PANTHER" id="PTHR43585">
    <property type="entry name" value="FUMIPYRROLE BIOSYNTHESIS PROTEIN C"/>
    <property type="match status" value="1"/>
</dbReference>
<proteinExistence type="predicted"/>
<dbReference type="InterPro" id="IPR052032">
    <property type="entry name" value="ATP-dep_AA_Ligase"/>
</dbReference>
<comment type="caution">
    <text evidence="6">The sequence shown here is derived from an EMBL/GenBank/DDBJ whole genome shotgun (WGS) entry which is preliminary data.</text>
</comment>
<reference evidence="7" key="1">
    <citation type="journal article" date="2019" name="Int. J. Syst. Evol. Microbiol.">
        <title>The Global Catalogue of Microorganisms (GCM) 10K type strain sequencing project: providing services to taxonomists for standard genome sequencing and annotation.</title>
        <authorList>
            <consortium name="The Broad Institute Genomics Platform"/>
            <consortium name="The Broad Institute Genome Sequencing Center for Infectious Disease"/>
            <person name="Wu L."/>
            <person name="Ma J."/>
        </authorList>
    </citation>
    <scope>NUCLEOTIDE SEQUENCE [LARGE SCALE GENOMIC DNA]</scope>
    <source>
        <strain evidence="7">JCM 9377</strain>
    </source>
</reference>
<feature type="domain" description="ATP-grasp" evidence="5">
    <location>
        <begin position="120"/>
        <end position="311"/>
    </location>
</feature>
<keyword evidence="2 4" id="KW-0547">Nucleotide-binding</keyword>
<keyword evidence="3 4" id="KW-0067">ATP-binding</keyword>
<organism evidence="6 7">
    <name type="scientific">Actinocorallia longicatena</name>
    <dbReference type="NCBI Taxonomy" id="111803"/>
    <lineage>
        <taxon>Bacteria</taxon>
        <taxon>Bacillati</taxon>
        <taxon>Actinomycetota</taxon>
        <taxon>Actinomycetes</taxon>
        <taxon>Streptosporangiales</taxon>
        <taxon>Thermomonosporaceae</taxon>
        <taxon>Actinocorallia</taxon>
    </lineage>
</organism>
<accession>A0ABP6Q563</accession>
<name>A0ABP6Q563_9ACTN</name>
<evidence type="ECO:0000256" key="2">
    <source>
        <dbReference type="ARBA" id="ARBA00022741"/>
    </source>
</evidence>
<dbReference type="InterPro" id="IPR013815">
    <property type="entry name" value="ATP_grasp_subdomain_1"/>
</dbReference>
<evidence type="ECO:0000256" key="4">
    <source>
        <dbReference type="PROSITE-ProRule" id="PRU00409"/>
    </source>
</evidence>
<dbReference type="PROSITE" id="PS50975">
    <property type="entry name" value="ATP_GRASP"/>
    <property type="match status" value="1"/>
</dbReference>
<dbReference type="PANTHER" id="PTHR43585:SF2">
    <property type="entry name" value="ATP-GRASP ENZYME FSQD"/>
    <property type="match status" value="1"/>
</dbReference>
<dbReference type="InterPro" id="IPR011761">
    <property type="entry name" value="ATP-grasp"/>
</dbReference>
<dbReference type="Gene3D" id="3.30.470.20">
    <property type="entry name" value="ATP-grasp fold, B domain"/>
    <property type="match status" value="1"/>
</dbReference>
<protein>
    <recommendedName>
        <fullName evidence="5">ATP-grasp domain-containing protein</fullName>
    </recommendedName>
</protein>
<sequence length="433" mass="47279">MLFGDPPKVGPYLADLHARGLAILMVVGPPRSDLDEASRAFLELPGHPFAVIDEIACLGGDDLSGIVDRIRRWSGRYRIKGLFGASEVFSEVAGVVADAFGLPGVGLRAARVCRDKLLQRQYLAEWSPESRLVTRASRREAARWCAPRLPVVVKPLHLSSSIGVRRFDDEADLAAHLAGLGPGDELLVEPRVQGREFNVDIVTAGGRPVFSAVTQKGTNEGATPYFAELIHTFPAVDLTEAERGRLLETATEVVRRLDFATGWAHAEYRVGDDGEARLMEIAARPPGDGCMALFHLATGRALEPLLIDAALGRQDVIYPEPRRRTRQIYFEPPPGSLRSVTVDWPGTVPNWLVDSGIWPEPRPCRRDGPPTLHEVMIQKERGAVLRQITESGHRAVTALFDTPLDADIDSVEARVRAAVGIDSVQPSPSEAPM</sequence>
<dbReference type="Gene3D" id="3.40.50.20">
    <property type="match status" value="1"/>
</dbReference>
<dbReference type="SUPFAM" id="SSF56059">
    <property type="entry name" value="Glutathione synthetase ATP-binding domain-like"/>
    <property type="match status" value="1"/>
</dbReference>
<evidence type="ECO:0000313" key="7">
    <source>
        <dbReference type="Proteomes" id="UP001501237"/>
    </source>
</evidence>
<keyword evidence="1" id="KW-0436">Ligase</keyword>
<dbReference type="EMBL" id="BAAAUV010000004">
    <property type="protein sequence ID" value="GAA3205199.1"/>
    <property type="molecule type" value="Genomic_DNA"/>
</dbReference>
<keyword evidence="7" id="KW-1185">Reference proteome</keyword>
<evidence type="ECO:0000256" key="1">
    <source>
        <dbReference type="ARBA" id="ARBA00022598"/>
    </source>
</evidence>
<dbReference type="Proteomes" id="UP001501237">
    <property type="component" value="Unassembled WGS sequence"/>
</dbReference>
<dbReference type="Pfam" id="PF13535">
    <property type="entry name" value="ATP-grasp_4"/>
    <property type="match status" value="1"/>
</dbReference>
<dbReference type="Gene3D" id="3.30.1490.20">
    <property type="entry name" value="ATP-grasp fold, A domain"/>
    <property type="match status" value="1"/>
</dbReference>
<evidence type="ECO:0000259" key="5">
    <source>
        <dbReference type="PROSITE" id="PS50975"/>
    </source>
</evidence>